<dbReference type="AlphaFoldDB" id="A0A0G0YSL9"/>
<evidence type="ECO:0000313" key="2">
    <source>
        <dbReference type="EMBL" id="KKS39615.1"/>
    </source>
</evidence>
<dbReference type="Gene3D" id="3.30.1490.300">
    <property type="match status" value="2"/>
</dbReference>
<dbReference type="Proteomes" id="UP000034516">
    <property type="component" value="Unassembled WGS sequence"/>
</dbReference>
<dbReference type="PANTHER" id="PTHR32432">
    <property type="entry name" value="CELL DIVISION PROTEIN FTSA-RELATED"/>
    <property type="match status" value="1"/>
</dbReference>
<feature type="coiled-coil region" evidence="1">
    <location>
        <begin position="150"/>
        <end position="177"/>
    </location>
</feature>
<dbReference type="InterPro" id="IPR050696">
    <property type="entry name" value="FtsA/MreB"/>
</dbReference>
<name>A0A0G0YSL9_9BACT</name>
<keyword evidence="1" id="KW-0175">Coiled coil</keyword>
<protein>
    <submittedName>
        <fullName evidence="2">Type IV pilus assembly protein PilM</fullName>
    </submittedName>
</protein>
<organism evidence="2 3">
    <name type="scientific">Candidatus Kuenenbacteria bacterium GW2011_GWA2_42_15</name>
    <dbReference type="NCBI Taxonomy" id="1618677"/>
    <lineage>
        <taxon>Bacteria</taxon>
        <taxon>Candidatus Kueneniibacteriota</taxon>
    </lineage>
</organism>
<dbReference type="CDD" id="cd24049">
    <property type="entry name" value="ASKHA_NBD_PilM"/>
    <property type="match status" value="1"/>
</dbReference>
<dbReference type="PIRSF" id="PIRSF019169">
    <property type="entry name" value="PilM"/>
    <property type="match status" value="1"/>
</dbReference>
<accession>A0A0G0YSL9</accession>
<dbReference type="Pfam" id="PF11104">
    <property type="entry name" value="PilM_2"/>
    <property type="match status" value="2"/>
</dbReference>
<gene>
    <name evidence="2" type="ORF">UV02_C0061G0003</name>
</gene>
<dbReference type="EMBL" id="LCCW01000061">
    <property type="protein sequence ID" value="KKS39615.1"/>
    <property type="molecule type" value="Genomic_DNA"/>
</dbReference>
<dbReference type="PANTHER" id="PTHR32432:SF3">
    <property type="entry name" value="ETHANOLAMINE UTILIZATION PROTEIN EUTJ"/>
    <property type="match status" value="1"/>
</dbReference>
<comment type="caution">
    <text evidence="2">The sequence shown here is derived from an EMBL/GenBank/DDBJ whole genome shotgun (WGS) entry which is preliminary data.</text>
</comment>
<dbReference type="InterPro" id="IPR043129">
    <property type="entry name" value="ATPase_NBD"/>
</dbReference>
<dbReference type="SUPFAM" id="SSF53067">
    <property type="entry name" value="Actin-like ATPase domain"/>
    <property type="match status" value="2"/>
</dbReference>
<evidence type="ECO:0000313" key="3">
    <source>
        <dbReference type="Proteomes" id="UP000034516"/>
    </source>
</evidence>
<reference evidence="2 3" key="1">
    <citation type="journal article" date="2015" name="Nature">
        <title>rRNA introns, odd ribosomes, and small enigmatic genomes across a large radiation of phyla.</title>
        <authorList>
            <person name="Brown C.T."/>
            <person name="Hug L.A."/>
            <person name="Thomas B.C."/>
            <person name="Sharon I."/>
            <person name="Castelle C.J."/>
            <person name="Singh A."/>
            <person name="Wilkins M.J."/>
            <person name="Williams K.H."/>
            <person name="Banfield J.F."/>
        </authorList>
    </citation>
    <scope>NUCLEOTIDE SEQUENCE [LARGE SCALE GENOMIC DNA]</scope>
</reference>
<dbReference type="Gene3D" id="3.30.420.40">
    <property type="match status" value="3"/>
</dbReference>
<dbReference type="InterPro" id="IPR005883">
    <property type="entry name" value="PilM"/>
</dbReference>
<evidence type="ECO:0000256" key="1">
    <source>
        <dbReference type="SAM" id="Coils"/>
    </source>
</evidence>
<sequence>MEDQIVSIIKDIYKKSRLSSKRVVAALPSFSVFSSVISLPNMNKKDLAKAVQWEAKKFIPLPLEEMTLDWKIVPEKAPIKPIVVKGKTLASEKPAGNVGAPDTGPSESETGQSFFNKFLNRSKYKSAASAGVALKNNLKVLLTAAPKKIVERYIRIFRAAELELVSLETEAFALERALAGNDPTPIMIIDIGAVSANISISENNIPILTRSIDVGGASITKAIMTSLKVDIERAEQFKRDIGFSAVGPGGLPDTVKSAISPIINEIKYSIDIYLAQNPAQNKIEKIILTGGSAFLPELVNYLSKLLDMKVVIGDPWDRVVYPLELKPVLSELGPRLAVAVGLAMREI</sequence>
<proteinExistence type="predicted"/>